<accession>A0A0F9HAB3</accession>
<evidence type="ECO:0000259" key="2">
    <source>
        <dbReference type="Pfam" id="PF07460"/>
    </source>
</evidence>
<dbReference type="GO" id="GO:0003677">
    <property type="term" value="F:DNA binding"/>
    <property type="evidence" value="ECO:0007669"/>
    <property type="project" value="InterPro"/>
</dbReference>
<protein>
    <recommendedName>
        <fullName evidence="2">Nuclease associated modular domain-containing protein</fullName>
    </recommendedName>
</protein>
<dbReference type="EMBL" id="LAZR01017551">
    <property type="protein sequence ID" value="KKL99931.1"/>
    <property type="molecule type" value="Genomic_DNA"/>
</dbReference>
<reference evidence="3" key="1">
    <citation type="journal article" date="2015" name="Nature">
        <title>Complex archaea that bridge the gap between prokaryotes and eukaryotes.</title>
        <authorList>
            <person name="Spang A."/>
            <person name="Saw J.H."/>
            <person name="Jorgensen S.L."/>
            <person name="Zaremba-Niedzwiedzka K."/>
            <person name="Martijn J."/>
            <person name="Lind A.E."/>
            <person name="van Eijk R."/>
            <person name="Schleper C."/>
            <person name="Guy L."/>
            <person name="Ettema T.J."/>
        </authorList>
    </citation>
    <scope>NUCLEOTIDE SEQUENCE</scope>
</reference>
<dbReference type="AlphaFoldDB" id="A0A0F9HAB3"/>
<evidence type="ECO:0000313" key="3">
    <source>
        <dbReference type="EMBL" id="KKL99931.1"/>
    </source>
</evidence>
<dbReference type="InterPro" id="IPR003611">
    <property type="entry name" value="NUMOD3"/>
</dbReference>
<feature type="non-terminal residue" evidence="3">
    <location>
        <position position="1"/>
    </location>
</feature>
<dbReference type="Pfam" id="PF07460">
    <property type="entry name" value="NUMOD3"/>
    <property type="match status" value="1"/>
</dbReference>
<comment type="caution">
    <text evidence="3">The sequence shown here is derived from an EMBL/GenBank/DDBJ whole genome shotgun (WGS) entry which is preliminary data.</text>
</comment>
<evidence type="ECO:0000256" key="1">
    <source>
        <dbReference type="SAM" id="MobiDB-lite"/>
    </source>
</evidence>
<proteinExistence type="predicted"/>
<sequence length="133" mass="15187">GLLSEESKKKISRANKGRLAGKKNPCYGLKGSKHPMYGRVGPNTGKKLSDTQKQVLSERITGMKRSLKTKKRIKSAALGRWARKREKHLLEKGHSYDLVRFSNGAIRCRICKNESTRRGYREKQRLEKKSDTS</sequence>
<feature type="compositionally biased region" description="Basic residues" evidence="1">
    <location>
        <begin position="10"/>
        <end position="21"/>
    </location>
</feature>
<name>A0A0F9HAB3_9ZZZZ</name>
<gene>
    <name evidence="3" type="ORF">LCGC14_1809530</name>
</gene>
<organism evidence="3">
    <name type="scientific">marine sediment metagenome</name>
    <dbReference type="NCBI Taxonomy" id="412755"/>
    <lineage>
        <taxon>unclassified sequences</taxon>
        <taxon>metagenomes</taxon>
        <taxon>ecological metagenomes</taxon>
    </lineage>
</organism>
<feature type="domain" description="Nuclease associated modular" evidence="2">
    <location>
        <begin position="3"/>
        <end position="28"/>
    </location>
</feature>
<feature type="region of interest" description="Disordered" evidence="1">
    <location>
        <begin position="1"/>
        <end position="52"/>
    </location>
</feature>